<dbReference type="EMBL" id="PEZK01000023">
    <property type="protein sequence ID" value="PIU02201.1"/>
    <property type="molecule type" value="Genomic_DNA"/>
</dbReference>
<protein>
    <recommendedName>
        <fullName evidence="4">Regulatory protein YycH domain-containing protein</fullName>
    </recommendedName>
</protein>
<evidence type="ECO:0000313" key="3">
    <source>
        <dbReference type="Proteomes" id="UP000231214"/>
    </source>
</evidence>
<dbReference type="Proteomes" id="UP000231214">
    <property type="component" value="Unassembled WGS sequence"/>
</dbReference>
<name>A0A2M6XB17_9BACT</name>
<dbReference type="AlphaFoldDB" id="A0A2M6XB17"/>
<feature type="transmembrane region" description="Helical" evidence="1">
    <location>
        <begin position="14"/>
        <end position="32"/>
    </location>
</feature>
<keyword evidence="1" id="KW-1133">Transmembrane helix</keyword>
<evidence type="ECO:0000313" key="2">
    <source>
        <dbReference type="EMBL" id="PIU02201.1"/>
    </source>
</evidence>
<reference evidence="3" key="1">
    <citation type="submission" date="2017-09" db="EMBL/GenBank/DDBJ databases">
        <title>Depth-based differentiation of microbial function through sediment-hosted aquifers and enrichment of novel symbionts in the deep terrestrial subsurface.</title>
        <authorList>
            <person name="Probst A.J."/>
            <person name="Ladd B."/>
            <person name="Jarett J.K."/>
            <person name="Geller-Mcgrath D.E."/>
            <person name="Sieber C.M.K."/>
            <person name="Emerson J.B."/>
            <person name="Anantharaman K."/>
            <person name="Thomas B.C."/>
            <person name="Malmstrom R."/>
            <person name="Stieglmeier M."/>
            <person name="Klingl A."/>
            <person name="Woyke T."/>
            <person name="Ryan C.M."/>
            <person name="Banfield J.F."/>
        </authorList>
    </citation>
    <scope>NUCLEOTIDE SEQUENCE [LARGE SCALE GENOMIC DNA]</scope>
</reference>
<organism evidence="2 3">
    <name type="scientific">Candidatus Shapirobacteria bacterium CG09_land_8_20_14_0_10_49_15</name>
    <dbReference type="NCBI Taxonomy" id="1974482"/>
    <lineage>
        <taxon>Bacteria</taxon>
        <taxon>Candidatus Shapironibacteriota</taxon>
    </lineage>
</organism>
<accession>A0A2M6XB17</accession>
<proteinExistence type="predicted"/>
<evidence type="ECO:0008006" key="4">
    <source>
        <dbReference type="Google" id="ProtNLM"/>
    </source>
</evidence>
<evidence type="ECO:0000256" key="1">
    <source>
        <dbReference type="SAM" id="Phobius"/>
    </source>
</evidence>
<comment type="caution">
    <text evidence="2">The sequence shown here is derived from an EMBL/GenBank/DDBJ whole genome shotgun (WGS) entry which is preliminary data.</text>
</comment>
<sequence>MTNLTQAAFYTRKIVKIGGLLIVALLVGRVVLKSGSHLWQQAHPAPPPPPTVGFGKIPKPIFPPNGETPAMTYQLETKQGELPETAATGRVYFVAQKSINLLDLDRARQQAKTMGFYNEPEKVSDEIYRWLGNNAPMTTLEMNINNGSFQFQYDYANDPEIRNYKNLPTDEQAGQEAKRFLDSHGLKTDSLNQGRQEIEYLALVNSQLEPVSSFSEANFVRVKLFRRDLDQLIVLPPNPQKALVSFLFSGSRELNKRIVEIRYHTAPVEEEIFETYPLMTAQQAWEKLRQGKAYLASLGQNQAGPIIIRWVYLAYYESDQPQLYLQPVFVFGGDRNFFAYVPALDPQWQE</sequence>
<gene>
    <name evidence="2" type="ORF">COT66_01470</name>
</gene>
<keyword evidence="1" id="KW-0812">Transmembrane</keyword>
<keyword evidence="1" id="KW-0472">Membrane</keyword>